<reference evidence="4" key="1">
    <citation type="submission" date="2025-05" db="UniProtKB">
        <authorList>
            <consortium name="Ensembl"/>
        </authorList>
    </citation>
    <scope>IDENTIFICATION</scope>
</reference>
<keyword evidence="3" id="KW-0472">Membrane</keyword>
<feature type="transmembrane region" description="Helical" evidence="3">
    <location>
        <begin position="39"/>
        <end position="59"/>
    </location>
</feature>
<protein>
    <submittedName>
        <fullName evidence="4">Uncharacterized protein</fullName>
    </submittedName>
</protein>
<evidence type="ECO:0000256" key="1">
    <source>
        <dbReference type="ARBA" id="ARBA00023054"/>
    </source>
</evidence>
<evidence type="ECO:0000313" key="4">
    <source>
        <dbReference type="Ensembl" id="ENSSVLP00005026070.1"/>
    </source>
</evidence>
<dbReference type="AlphaFoldDB" id="A0A8D2DKJ4"/>
<keyword evidence="5" id="KW-1185">Reference proteome</keyword>
<feature type="coiled-coil region" evidence="2">
    <location>
        <begin position="128"/>
        <end position="274"/>
    </location>
</feature>
<keyword evidence="3" id="KW-1133">Transmembrane helix</keyword>
<dbReference type="GO" id="GO:0006888">
    <property type="term" value="P:endoplasmic reticulum to Golgi vesicle-mediated transport"/>
    <property type="evidence" value="ECO:0007669"/>
    <property type="project" value="TreeGrafter"/>
</dbReference>
<evidence type="ECO:0000256" key="2">
    <source>
        <dbReference type="SAM" id="Coils"/>
    </source>
</evidence>
<dbReference type="Ensembl" id="ENSSVLT00005029001.1">
    <property type="protein sequence ID" value="ENSSVLP00005026070.1"/>
    <property type="gene ID" value="ENSSVLG00005020688.1"/>
</dbReference>
<name>A0A8D2DKJ4_SCIVU</name>
<dbReference type="GO" id="GO:0035459">
    <property type="term" value="P:vesicle cargo loading"/>
    <property type="evidence" value="ECO:0007669"/>
    <property type="project" value="TreeGrafter"/>
</dbReference>
<evidence type="ECO:0000313" key="5">
    <source>
        <dbReference type="Proteomes" id="UP000694564"/>
    </source>
</evidence>
<dbReference type="PANTHER" id="PTHR23158:SF38">
    <property type="entry name" value="MELANOMA INHIBITORY ACTIVITY PROTEIN 2"/>
    <property type="match status" value="1"/>
</dbReference>
<organism evidence="4 5">
    <name type="scientific">Sciurus vulgaris</name>
    <name type="common">Eurasian red squirrel</name>
    <dbReference type="NCBI Taxonomy" id="55149"/>
    <lineage>
        <taxon>Eukaryota</taxon>
        <taxon>Metazoa</taxon>
        <taxon>Chordata</taxon>
        <taxon>Craniata</taxon>
        <taxon>Vertebrata</taxon>
        <taxon>Euteleostomi</taxon>
        <taxon>Mammalia</taxon>
        <taxon>Eutheria</taxon>
        <taxon>Euarchontoglires</taxon>
        <taxon>Glires</taxon>
        <taxon>Rodentia</taxon>
        <taxon>Sciuromorpha</taxon>
        <taxon>Sciuridae</taxon>
        <taxon>Sciurinae</taxon>
        <taxon>Sciurini</taxon>
        <taxon>Sciurus</taxon>
    </lineage>
</organism>
<evidence type="ECO:0000256" key="3">
    <source>
        <dbReference type="SAM" id="Phobius"/>
    </source>
</evidence>
<dbReference type="GeneTree" id="ENSGT00950000182767"/>
<sequence>MEGPRAAPQSYWDLGLEKIFKVVPTLPEDGRPGPNPDTFHRELVICAAIGFFIVLLFLWRSVQSVRSRLYVKREKKLALKLSELIEEKCKLLDKVSLLQKEHEGLQLSLMDANSEKSSKEVQHLETIYEMVNRSKSKLEDKILFLEKELKEEKSKHSEQDELMADISKRIKSLEEESKSLISQVDEAKTTLRRFQMNEEGLKVAIKEALNENSELQESLKHLLQEAEVWKGKVSDLNKQKITFENSKVQAEQVLRDKENHIKYLTERLLKMKDQAPVLGEDLTDDGNLELEMKSESEIGAHSVIIIKSVFPL</sequence>
<keyword evidence="1 2" id="KW-0175">Coiled coil</keyword>
<proteinExistence type="predicted"/>
<dbReference type="PANTHER" id="PTHR23158">
    <property type="entry name" value="MELANOMA INHIBITORY ACTIVITY-RELATED"/>
    <property type="match status" value="1"/>
</dbReference>
<dbReference type="Ensembl" id="ENSSVLT00005029207.1">
    <property type="protein sequence ID" value="ENSSVLP00005026263.1"/>
    <property type="gene ID" value="ENSSVLG00005020823.1"/>
</dbReference>
<dbReference type="Proteomes" id="UP000694564">
    <property type="component" value="Chromosome 12"/>
</dbReference>
<dbReference type="OrthoDB" id="9633649at2759"/>
<accession>A0A8D2DKJ4</accession>
<keyword evidence="3" id="KW-0812">Transmembrane</keyword>
<dbReference type="GO" id="GO:0009306">
    <property type="term" value="P:protein secretion"/>
    <property type="evidence" value="ECO:0007669"/>
    <property type="project" value="TreeGrafter"/>
</dbReference>
<dbReference type="GO" id="GO:0070971">
    <property type="term" value="C:endoplasmic reticulum exit site"/>
    <property type="evidence" value="ECO:0007669"/>
    <property type="project" value="TreeGrafter"/>
</dbReference>
<dbReference type="GO" id="GO:0005789">
    <property type="term" value="C:endoplasmic reticulum membrane"/>
    <property type="evidence" value="ECO:0007669"/>
    <property type="project" value="TreeGrafter"/>
</dbReference>
<dbReference type="InterPro" id="IPR051500">
    <property type="entry name" value="cTAGE_MIA/OTOR"/>
</dbReference>